<evidence type="ECO:0000256" key="1">
    <source>
        <dbReference type="ARBA" id="ARBA00004141"/>
    </source>
</evidence>
<proteinExistence type="inferred from homology"/>
<feature type="domain" description="Major facilitator superfamily (MFS) profile" evidence="5">
    <location>
        <begin position="53"/>
        <end position="435"/>
    </location>
</feature>
<feature type="transmembrane region" description="Helical" evidence="4">
    <location>
        <begin position="349"/>
        <end position="371"/>
    </location>
</feature>
<dbReference type="InterPro" id="IPR011701">
    <property type="entry name" value="MFS"/>
</dbReference>
<dbReference type="PROSITE" id="PS50850">
    <property type="entry name" value="MFS"/>
    <property type="match status" value="1"/>
</dbReference>
<dbReference type="InParanoid" id="A0A0D2B0T8"/>
<dbReference type="InterPro" id="IPR036259">
    <property type="entry name" value="MFS_trans_sf"/>
</dbReference>
<feature type="transmembrane region" description="Helical" evidence="4">
    <location>
        <begin position="182"/>
        <end position="201"/>
    </location>
</feature>
<dbReference type="GO" id="GO:0022857">
    <property type="term" value="F:transmembrane transporter activity"/>
    <property type="evidence" value="ECO:0007669"/>
    <property type="project" value="InterPro"/>
</dbReference>
<keyword evidence="7" id="KW-1185">Reference proteome</keyword>
<feature type="transmembrane region" description="Helical" evidence="4">
    <location>
        <begin position="124"/>
        <end position="143"/>
    </location>
</feature>
<dbReference type="Gene3D" id="1.20.1250.20">
    <property type="entry name" value="MFS general substrate transporter like domains"/>
    <property type="match status" value="2"/>
</dbReference>
<dbReference type="SUPFAM" id="SSF103473">
    <property type="entry name" value="MFS general substrate transporter"/>
    <property type="match status" value="1"/>
</dbReference>
<keyword evidence="4" id="KW-0812">Transmembrane</keyword>
<evidence type="ECO:0000313" key="6">
    <source>
        <dbReference type="EMBL" id="KIW04944.1"/>
    </source>
</evidence>
<feature type="transmembrane region" description="Helical" evidence="4">
    <location>
        <begin position="95"/>
        <end position="117"/>
    </location>
</feature>
<feature type="transmembrane region" description="Helical" evidence="4">
    <location>
        <begin position="254"/>
        <end position="276"/>
    </location>
</feature>
<feature type="transmembrane region" description="Helical" evidence="4">
    <location>
        <begin position="291"/>
        <end position="310"/>
    </location>
</feature>
<dbReference type="HOGENOM" id="CLU_001265_1_1_1"/>
<dbReference type="InterPro" id="IPR020846">
    <property type="entry name" value="MFS_dom"/>
</dbReference>
<dbReference type="GO" id="GO:0016020">
    <property type="term" value="C:membrane"/>
    <property type="evidence" value="ECO:0007669"/>
    <property type="project" value="UniProtKB-SubCell"/>
</dbReference>
<feature type="transmembrane region" description="Helical" evidence="4">
    <location>
        <begin position="383"/>
        <end position="403"/>
    </location>
</feature>
<dbReference type="RefSeq" id="XP_016214813.1">
    <property type="nucleotide sequence ID" value="XM_016357409.1"/>
</dbReference>
<organism evidence="6 7">
    <name type="scientific">Verruconis gallopava</name>
    <dbReference type="NCBI Taxonomy" id="253628"/>
    <lineage>
        <taxon>Eukaryota</taxon>
        <taxon>Fungi</taxon>
        <taxon>Dikarya</taxon>
        <taxon>Ascomycota</taxon>
        <taxon>Pezizomycotina</taxon>
        <taxon>Dothideomycetes</taxon>
        <taxon>Pleosporomycetidae</taxon>
        <taxon>Venturiales</taxon>
        <taxon>Sympoventuriaceae</taxon>
        <taxon>Verruconis</taxon>
    </lineage>
</organism>
<dbReference type="CDD" id="cd17352">
    <property type="entry name" value="MFS_MCT_SLC16"/>
    <property type="match status" value="1"/>
</dbReference>
<reference evidence="6 7" key="1">
    <citation type="submission" date="2015-01" db="EMBL/GenBank/DDBJ databases">
        <title>The Genome Sequence of Ochroconis gallopava CBS43764.</title>
        <authorList>
            <consortium name="The Broad Institute Genomics Platform"/>
            <person name="Cuomo C."/>
            <person name="de Hoog S."/>
            <person name="Gorbushina A."/>
            <person name="Stielow B."/>
            <person name="Teixiera M."/>
            <person name="Abouelleil A."/>
            <person name="Chapman S.B."/>
            <person name="Priest M."/>
            <person name="Young S.K."/>
            <person name="Wortman J."/>
            <person name="Nusbaum C."/>
            <person name="Birren B."/>
        </authorList>
    </citation>
    <scope>NUCLEOTIDE SEQUENCE [LARGE SCALE GENOMIC DNA]</scope>
    <source>
        <strain evidence="6 7">CBS 43764</strain>
    </source>
</reference>
<dbReference type="GeneID" id="27312082"/>
<dbReference type="AlphaFoldDB" id="A0A0D2B0T8"/>
<name>A0A0D2B0T8_9PEZI</name>
<dbReference type="Pfam" id="PF07690">
    <property type="entry name" value="MFS_1"/>
    <property type="match status" value="1"/>
</dbReference>
<protein>
    <recommendedName>
        <fullName evidence="5">Major facilitator superfamily (MFS) profile domain-containing protein</fullName>
    </recommendedName>
</protein>
<evidence type="ECO:0000256" key="4">
    <source>
        <dbReference type="SAM" id="Phobius"/>
    </source>
</evidence>
<keyword evidence="4" id="KW-0472">Membrane</keyword>
<sequence>MVSENKKTQNSQSGVDRVQEPPSELKVAVDENTGVSNTLEDIESTEPPNGGTLAWLQVLGSFCLWVATFGISLSFGVFETFYRENYLKDYSSSDIAWIGTTQTCLLFSIGGLSGPLFDRGHMRIVILVGAILLVVGLMTASVARRYHSIFLSLGVCVGLGQGCLFAPSMIIIGTYFTTRRPIASGLSAAGGGLASVVFTAIFRPLVQSVGFGWTLRIFAFVCLAFLTIAVTVLKQRVTPKKPRKLLDLTALKEADYMCFNAGMFLVFVGGYIPYYYMPAFAQEKIHTSEDLAYHMLPVIAAGSTIGRILPNFAMQRFGVFNVACFCILMCGMLQFSWGSINNVGGMATFSLFYGFFSGLLASVPAVAIAQLSPHVGLIGTRLGMGLQVGAVGFLIGNPIGGAILNGRSSFDGIQAFGGGCLLAAFVLTFLTAYYHKKRHTYT</sequence>
<keyword evidence="4" id="KW-1133">Transmembrane helix</keyword>
<accession>A0A0D2B0T8</accession>
<dbReference type="PANTHER" id="PTHR11360">
    <property type="entry name" value="MONOCARBOXYLATE TRANSPORTER"/>
    <property type="match status" value="1"/>
</dbReference>
<comment type="subcellular location">
    <subcellularLocation>
        <location evidence="1">Membrane</location>
        <topology evidence="1">Multi-pass membrane protein</topology>
    </subcellularLocation>
</comment>
<dbReference type="InterPro" id="IPR050327">
    <property type="entry name" value="Proton-linked_MCT"/>
</dbReference>
<feature type="transmembrane region" description="Helical" evidence="4">
    <location>
        <begin position="415"/>
        <end position="434"/>
    </location>
</feature>
<feature type="transmembrane region" description="Helical" evidence="4">
    <location>
        <begin position="53"/>
        <end position="75"/>
    </location>
</feature>
<comment type="similarity">
    <text evidence="2">Belongs to the major facilitator superfamily. Monocarboxylate porter (TC 2.A.1.13) family.</text>
</comment>
<dbReference type="Proteomes" id="UP000053259">
    <property type="component" value="Unassembled WGS sequence"/>
</dbReference>
<dbReference type="OrthoDB" id="6509908at2759"/>
<dbReference type="EMBL" id="KN847539">
    <property type="protein sequence ID" value="KIW04944.1"/>
    <property type="molecule type" value="Genomic_DNA"/>
</dbReference>
<feature type="region of interest" description="Disordered" evidence="3">
    <location>
        <begin position="1"/>
        <end position="23"/>
    </location>
</feature>
<dbReference type="VEuPathDB" id="FungiDB:PV09_04109"/>
<evidence type="ECO:0000313" key="7">
    <source>
        <dbReference type="Proteomes" id="UP000053259"/>
    </source>
</evidence>
<dbReference type="PANTHER" id="PTHR11360:SF234">
    <property type="entry name" value="MFS-TYPE TRANSPORTER DBAD-RELATED"/>
    <property type="match status" value="1"/>
</dbReference>
<feature type="transmembrane region" description="Helical" evidence="4">
    <location>
        <begin position="213"/>
        <end position="233"/>
    </location>
</feature>
<feature type="transmembrane region" description="Helical" evidence="4">
    <location>
        <begin position="149"/>
        <end position="175"/>
    </location>
</feature>
<gene>
    <name evidence="6" type="ORF">PV09_04109</name>
</gene>
<evidence type="ECO:0000256" key="3">
    <source>
        <dbReference type="SAM" id="MobiDB-lite"/>
    </source>
</evidence>
<feature type="transmembrane region" description="Helical" evidence="4">
    <location>
        <begin position="317"/>
        <end position="337"/>
    </location>
</feature>
<evidence type="ECO:0000259" key="5">
    <source>
        <dbReference type="PROSITE" id="PS50850"/>
    </source>
</evidence>
<evidence type="ECO:0000256" key="2">
    <source>
        <dbReference type="ARBA" id="ARBA00006727"/>
    </source>
</evidence>